<evidence type="ECO:0000256" key="1">
    <source>
        <dbReference type="SAM" id="Phobius"/>
    </source>
</evidence>
<keyword evidence="1" id="KW-1133">Transmembrane helix</keyword>
<organism evidence="2 3">
    <name type="scientific">Okeania hirsuta</name>
    <dbReference type="NCBI Taxonomy" id="1458930"/>
    <lineage>
        <taxon>Bacteria</taxon>
        <taxon>Bacillati</taxon>
        <taxon>Cyanobacteriota</taxon>
        <taxon>Cyanophyceae</taxon>
        <taxon>Oscillatoriophycideae</taxon>
        <taxon>Oscillatoriales</taxon>
        <taxon>Microcoleaceae</taxon>
        <taxon>Okeania</taxon>
    </lineage>
</organism>
<keyword evidence="1" id="KW-0472">Membrane</keyword>
<accession>A0A3N6P445</accession>
<protein>
    <submittedName>
        <fullName evidence="2">Uncharacterized protein</fullName>
    </submittedName>
</protein>
<dbReference type="EMBL" id="RCBY01000237">
    <property type="protein sequence ID" value="RQH27637.1"/>
    <property type="molecule type" value="Genomic_DNA"/>
</dbReference>
<name>A0A3N6P445_9CYAN</name>
<keyword evidence="3" id="KW-1185">Reference proteome</keyword>
<dbReference type="AlphaFoldDB" id="A0A3N6P445"/>
<proteinExistence type="predicted"/>
<keyword evidence="1" id="KW-0812">Transmembrane</keyword>
<evidence type="ECO:0000313" key="3">
    <source>
        <dbReference type="Proteomes" id="UP000269154"/>
    </source>
</evidence>
<comment type="caution">
    <text evidence="2">The sequence shown here is derived from an EMBL/GenBank/DDBJ whole genome shotgun (WGS) entry which is preliminary data.</text>
</comment>
<gene>
    <name evidence="2" type="ORF">D5R40_26825</name>
</gene>
<evidence type="ECO:0000313" key="2">
    <source>
        <dbReference type="EMBL" id="RQH27637.1"/>
    </source>
</evidence>
<feature type="transmembrane region" description="Helical" evidence="1">
    <location>
        <begin position="143"/>
        <end position="159"/>
    </location>
</feature>
<dbReference type="Proteomes" id="UP000269154">
    <property type="component" value="Unassembled WGS sequence"/>
</dbReference>
<sequence>MIWWTSSTSKAQAIKAKMLLIGYVLFDRDPALQGVDVVKDSPSHRTIEQGLLEVRRALVIALRIMSTSARQQAPESGCAGCLSIGVYSCLLQFRSVAISLMVFSEYSLFCRRLYPHRWYDQAWFLLTLFGKNMRDLFRSNRDLSVAVWVGFLAFFGIATG</sequence>
<reference evidence="2 3" key="1">
    <citation type="journal article" date="2018" name="ACS Chem. Biol.">
        <title>Ketoreductase domain dysfunction expands chemodiversity: malyngamide biosynthesis in the cyanobacterium Okeania hirsuta.</title>
        <authorList>
            <person name="Moss N.A."/>
            <person name="Leao T."/>
            <person name="Rankin M."/>
            <person name="McCullough T.M."/>
            <person name="Qu P."/>
            <person name="Korobeynikov A."/>
            <person name="Smith J.L."/>
            <person name="Gerwick L."/>
            <person name="Gerwick W.H."/>
        </authorList>
    </citation>
    <scope>NUCLEOTIDE SEQUENCE [LARGE SCALE GENOMIC DNA]</scope>
    <source>
        <strain evidence="2 3">PAB10Feb10-1</strain>
    </source>
</reference>